<dbReference type="Gene3D" id="3.30.565.10">
    <property type="entry name" value="Histidine kinase-like ATPase, C-terminal domain"/>
    <property type="match status" value="1"/>
</dbReference>
<keyword evidence="4" id="KW-0472">Membrane</keyword>
<gene>
    <name evidence="6" type="ORF">HGA08_05595</name>
</gene>
<feature type="transmembrane region" description="Helical" evidence="4">
    <location>
        <begin position="160"/>
        <end position="183"/>
    </location>
</feature>
<evidence type="ECO:0000256" key="3">
    <source>
        <dbReference type="ARBA" id="ARBA00023012"/>
    </source>
</evidence>
<evidence type="ECO:0000313" key="6">
    <source>
        <dbReference type="EMBL" id="NKY49688.1"/>
    </source>
</evidence>
<feature type="transmembrane region" description="Helical" evidence="4">
    <location>
        <begin position="129"/>
        <end position="148"/>
    </location>
</feature>
<dbReference type="InterPro" id="IPR050482">
    <property type="entry name" value="Sensor_HK_TwoCompSys"/>
</dbReference>
<dbReference type="Pfam" id="PF07730">
    <property type="entry name" value="HisKA_3"/>
    <property type="match status" value="1"/>
</dbReference>
<evidence type="ECO:0000256" key="2">
    <source>
        <dbReference type="ARBA" id="ARBA00022777"/>
    </source>
</evidence>
<evidence type="ECO:0000256" key="4">
    <source>
        <dbReference type="SAM" id="Phobius"/>
    </source>
</evidence>
<organism evidence="6 7">
    <name type="scientific">Nocardia vermiculata</name>
    <dbReference type="NCBI Taxonomy" id="257274"/>
    <lineage>
        <taxon>Bacteria</taxon>
        <taxon>Bacillati</taxon>
        <taxon>Actinomycetota</taxon>
        <taxon>Actinomycetes</taxon>
        <taxon>Mycobacteriales</taxon>
        <taxon>Nocardiaceae</taxon>
        <taxon>Nocardia</taxon>
    </lineage>
</organism>
<dbReference type="SUPFAM" id="SSF55874">
    <property type="entry name" value="ATPase domain of HSP90 chaperone/DNA topoisomerase II/histidine kinase"/>
    <property type="match status" value="1"/>
</dbReference>
<keyword evidence="7" id="KW-1185">Reference proteome</keyword>
<dbReference type="Gene3D" id="1.20.5.1930">
    <property type="match status" value="1"/>
</dbReference>
<dbReference type="RefSeq" id="WP_067867654.1">
    <property type="nucleotide sequence ID" value="NZ_JAAXOP010000002.1"/>
</dbReference>
<keyword evidence="3" id="KW-0902">Two-component regulatory system</keyword>
<comment type="caution">
    <text evidence="6">The sequence shown here is derived from an EMBL/GenBank/DDBJ whole genome shotgun (WGS) entry which is preliminary data.</text>
</comment>
<keyword evidence="1" id="KW-0808">Transferase</keyword>
<feature type="transmembrane region" description="Helical" evidence="4">
    <location>
        <begin position="49"/>
        <end position="69"/>
    </location>
</feature>
<dbReference type="PANTHER" id="PTHR24421:SF63">
    <property type="entry name" value="SENSOR HISTIDINE KINASE DESK"/>
    <property type="match status" value="1"/>
</dbReference>
<dbReference type="AlphaFoldDB" id="A0A846XX77"/>
<feature type="transmembrane region" description="Helical" evidence="4">
    <location>
        <begin position="21"/>
        <end position="43"/>
    </location>
</feature>
<dbReference type="GO" id="GO:0016020">
    <property type="term" value="C:membrane"/>
    <property type="evidence" value="ECO:0007669"/>
    <property type="project" value="InterPro"/>
</dbReference>
<evidence type="ECO:0000259" key="5">
    <source>
        <dbReference type="Pfam" id="PF07730"/>
    </source>
</evidence>
<accession>A0A846XX77</accession>
<reference evidence="6 7" key="1">
    <citation type="submission" date="2020-04" db="EMBL/GenBank/DDBJ databases">
        <title>MicrobeNet Type strains.</title>
        <authorList>
            <person name="Nicholson A.C."/>
        </authorList>
    </citation>
    <scope>NUCLEOTIDE SEQUENCE [LARGE SCALE GENOMIC DNA]</scope>
    <source>
        <strain evidence="6 7">JCM 12354</strain>
    </source>
</reference>
<dbReference type="InterPro" id="IPR036890">
    <property type="entry name" value="HATPase_C_sf"/>
</dbReference>
<dbReference type="EMBL" id="JAAXOP010000002">
    <property type="protein sequence ID" value="NKY49688.1"/>
    <property type="molecule type" value="Genomic_DNA"/>
</dbReference>
<keyword evidence="4" id="KW-1133">Transmembrane helix</keyword>
<feature type="domain" description="Signal transduction histidine kinase subgroup 3 dimerisation and phosphoacceptor" evidence="5">
    <location>
        <begin position="203"/>
        <end position="269"/>
    </location>
</feature>
<dbReference type="GO" id="GO:0046983">
    <property type="term" value="F:protein dimerization activity"/>
    <property type="evidence" value="ECO:0007669"/>
    <property type="project" value="InterPro"/>
</dbReference>
<proteinExistence type="predicted"/>
<dbReference type="CDD" id="cd16917">
    <property type="entry name" value="HATPase_UhpB-NarQ-NarX-like"/>
    <property type="match status" value="1"/>
</dbReference>
<feature type="transmembrane region" description="Helical" evidence="4">
    <location>
        <begin position="81"/>
        <end position="100"/>
    </location>
</feature>
<sequence>MSSAAAVDAEDLVLPAARRRMVIIFVAVTGTIAAALPIVFLAADWPGTVFAIPLVLLDIGVLSLHAWWFRRSLRHPTARPPRTYLFLAVILGTSLLGLGIISSPLGSVWAFGPALLLGDSLTRRHRWTVVTWVTGAGVAAFGIGALLAPQPPGGGPNWVSALIAATYMAVLWTASFNRVYWLGSMSRLDTSRRMAADLAAARERLRLADDLHDILGHALEVVAFKSELAGKLLPPDAAGARSEIEEVARVARNAMSEVRSLSRARRTTTLAAELAGARATLGSAGIDLVVTGDPALLPDTTQDVLGRVLREAMTNLLRHATATHCSVVLRYDTGVAELIVVNDGVTARNSGLRGAGTGLPGLHRYLAERLGRLTAGPAADGTFTVHAELPAHA</sequence>
<dbReference type="Proteomes" id="UP000565711">
    <property type="component" value="Unassembled WGS sequence"/>
</dbReference>
<protein>
    <submittedName>
        <fullName evidence="6">Sensor histidine kinase</fullName>
    </submittedName>
</protein>
<dbReference type="PANTHER" id="PTHR24421">
    <property type="entry name" value="NITRATE/NITRITE SENSOR PROTEIN NARX-RELATED"/>
    <property type="match status" value="1"/>
</dbReference>
<evidence type="ECO:0000313" key="7">
    <source>
        <dbReference type="Proteomes" id="UP000565711"/>
    </source>
</evidence>
<name>A0A846XX77_9NOCA</name>
<dbReference type="GO" id="GO:0000155">
    <property type="term" value="F:phosphorelay sensor kinase activity"/>
    <property type="evidence" value="ECO:0007669"/>
    <property type="project" value="InterPro"/>
</dbReference>
<dbReference type="InterPro" id="IPR011712">
    <property type="entry name" value="Sig_transdc_His_kin_sub3_dim/P"/>
</dbReference>
<keyword evidence="2 6" id="KW-0418">Kinase</keyword>
<keyword evidence="4" id="KW-0812">Transmembrane</keyword>
<evidence type="ECO:0000256" key="1">
    <source>
        <dbReference type="ARBA" id="ARBA00022679"/>
    </source>
</evidence>